<evidence type="ECO:0000313" key="1">
    <source>
        <dbReference type="EMBL" id="CDP34542.1"/>
    </source>
</evidence>
<proteinExistence type="predicted"/>
<dbReference type="InterPro" id="IPR016024">
    <property type="entry name" value="ARM-type_fold"/>
</dbReference>
<name>A0A060T6L3_BLAAD</name>
<sequence>MDDVLHLVALAGLISVGVRCTLNHIQWWNQRDSSTGLGKKYPSGGLPVKALGTFYQDGSSDIQASAARLLKKFYLSSKNNEIIGLVRLNLSSAQVGLRMEAITVLRGLIADELPSYVQRVCDNDTVAHFMSGLFESINSTQRSSDDEIVYRKVAFGFINYLGRVPETDPETEFIAAGQLEEVSLLYCFKFLEHGLFDFFVQYDRIARIDPHLHKLDRMMDPCDVAYEPNIAHCLYNALDANSQCGLGLIPYDQLRQSRWATMGVYNARDNLR</sequence>
<dbReference type="EMBL" id="HG937693">
    <property type="protein sequence ID" value="CDP34542.1"/>
    <property type="molecule type" value="Genomic_DNA"/>
</dbReference>
<protein>
    <submittedName>
        <fullName evidence="1">ARAD1C14872p</fullName>
    </submittedName>
</protein>
<reference evidence="1" key="1">
    <citation type="submission" date="2014-02" db="EMBL/GenBank/DDBJ databases">
        <authorList>
            <person name="Genoscope - CEA"/>
        </authorList>
    </citation>
    <scope>NUCLEOTIDE SEQUENCE</scope>
    <source>
        <strain evidence="1">LS3</strain>
    </source>
</reference>
<accession>A0A060T6L3</accession>
<dbReference type="AlphaFoldDB" id="A0A060T6L3"/>
<gene>
    <name evidence="1" type="ORF">GNLVRS02_ARAD1C14872g</name>
</gene>
<reference evidence="1" key="2">
    <citation type="submission" date="2014-06" db="EMBL/GenBank/DDBJ databases">
        <title>The complete genome of Blastobotrys (Arxula) adeninivorans LS3 - a yeast of biotechnological interest.</title>
        <authorList>
            <person name="Kunze G."/>
            <person name="Gaillardin C."/>
            <person name="Czernicka M."/>
            <person name="Durrens P."/>
            <person name="Martin T."/>
            <person name="Boer E."/>
            <person name="Gabaldon T."/>
            <person name="Cruz J."/>
            <person name="Talla E."/>
            <person name="Marck C."/>
            <person name="Goffeau A."/>
            <person name="Barbe V."/>
            <person name="Baret P."/>
            <person name="Baronian K."/>
            <person name="Beier S."/>
            <person name="Bleykasten C."/>
            <person name="Bode R."/>
            <person name="Casaregola S."/>
            <person name="Despons L."/>
            <person name="Fairhead C."/>
            <person name="Giersberg M."/>
            <person name="Gierski P."/>
            <person name="Hahnel U."/>
            <person name="Hartmann A."/>
            <person name="Jankowska D."/>
            <person name="Jubin C."/>
            <person name="Jung P."/>
            <person name="Lafontaine I."/>
            <person name="Leh-Louis V."/>
            <person name="Lemaire M."/>
            <person name="Marcet-Houben M."/>
            <person name="Mascher M."/>
            <person name="Morel G."/>
            <person name="Richard G.-F."/>
            <person name="Riechen J."/>
            <person name="Sacerdot C."/>
            <person name="Sarkar A."/>
            <person name="Savel G."/>
            <person name="Schacherer J."/>
            <person name="Sherman D."/>
            <person name="Straub M.-L."/>
            <person name="Stein N."/>
            <person name="Thierry A."/>
            <person name="Trautwein-Schult A."/>
            <person name="Westhof E."/>
            <person name="Worch S."/>
            <person name="Dujon B."/>
            <person name="Souciet J.-L."/>
            <person name="Wincker P."/>
            <person name="Scholz U."/>
            <person name="Neuveglise N."/>
        </authorList>
    </citation>
    <scope>NUCLEOTIDE SEQUENCE</scope>
    <source>
        <strain evidence="1">LS3</strain>
    </source>
</reference>
<dbReference type="SUPFAM" id="SSF48371">
    <property type="entry name" value="ARM repeat"/>
    <property type="match status" value="1"/>
</dbReference>
<organism evidence="1">
    <name type="scientific">Blastobotrys adeninivorans</name>
    <name type="common">Yeast</name>
    <name type="synonym">Arxula adeninivorans</name>
    <dbReference type="NCBI Taxonomy" id="409370"/>
    <lineage>
        <taxon>Eukaryota</taxon>
        <taxon>Fungi</taxon>
        <taxon>Dikarya</taxon>
        <taxon>Ascomycota</taxon>
        <taxon>Saccharomycotina</taxon>
        <taxon>Dipodascomycetes</taxon>
        <taxon>Dipodascales</taxon>
        <taxon>Trichomonascaceae</taxon>
        <taxon>Blastobotrys</taxon>
    </lineage>
</organism>